<accession>A0A7D5UVX9</accession>
<dbReference type="Proteomes" id="UP000510686">
    <property type="component" value="Chromosome 2"/>
</dbReference>
<dbReference type="AlphaFoldDB" id="A0A7D5UVX9"/>
<dbReference type="InterPro" id="IPR000210">
    <property type="entry name" value="BTB/POZ_dom"/>
</dbReference>
<dbReference type="EMBL" id="CP058933">
    <property type="protein sequence ID" value="QLI68476.1"/>
    <property type="molecule type" value="Genomic_DNA"/>
</dbReference>
<protein>
    <recommendedName>
        <fullName evidence="1">BTB domain-containing protein</fullName>
    </recommendedName>
</protein>
<name>A0A7D5UVX9_9HYPO</name>
<dbReference type="PROSITE" id="PS50097">
    <property type="entry name" value="BTB"/>
    <property type="match status" value="1"/>
</dbReference>
<organism evidence="2 3">
    <name type="scientific">Metarhizium brunneum</name>
    <dbReference type="NCBI Taxonomy" id="500148"/>
    <lineage>
        <taxon>Eukaryota</taxon>
        <taxon>Fungi</taxon>
        <taxon>Dikarya</taxon>
        <taxon>Ascomycota</taxon>
        <taxon>Pezizomycotina</taxon>
        <taxon>Sordariomycetes</taxon>
        <taxon>Hypocreomycetidae</taxon>
        <taxon>Hypocreales</taxon>
        <taxon>Clavicipitaceae</taxon>
        <taxon>Metarhizium</taxon>
    </lineage>
</organism>
<proteinExistence type="predicted"/>
<evidence type="ECO:0000313" key="2">
    <source>
        <dbReference type="EMBL" id="QLI68476.1"/>
    </source>
</evidence>
<evidence type="ECO:0000313" key="3">
    <source>
        <dbReference type="Proteomes" id="UP000510686"/>
    </source>
</evidence>
<sequence>MPIMSIPDLRIDPSEALDLCAAMVDVVVGSELSKRFTVHEGLLISDLGKRNFKDLVIEEEDGHKCIFLQSHSPASFKVYVNWLYRRRIPIPVQAVKTSSAKTRRDGMETSCQFLGLTKTPKKDHYLDKISLAFMLVDVFVRYGSGQQLEKLKPAQDHLREFLVNLARDLVTKDLRSGSREYRSQKWFNGQEEPSPQFLFGVVLDLLPDYKVLR</sequence>
<keyword evidence="3" id="KW-1185">Reference proteome</keyword>
<dbReference type="GeneID" id="26242463"/>
<feature type="domain" description="BTB" evidence="1">
    <location>
        <begin position="24"/>
        <end position="92"/>
    </location>
</feature>
<dbReference type="RefSeq" id="XP_014545122.2">
    <property type="nucleotide sequence ID" value="XM_014689636.2"/>
</dbReference>
<evidence type="ECO:0000259" key="1">
    <source>
        <dbReference type="PROSITE" id="PS50097"/>
    </source>
</evidence>
<reference evidence="2 3" key="1">
    <citation type="submission" date="2020-07" db="EMBL/GenBank/DDBJ databases">
        <title>Telomere length de novo assembly of all 7 chromosomes of the fungus, Metarhizium brunneum, using a novel assembly pipeline.</title>
        <authorList>
            <person name="Saud z."/>
            <person name="Kortsinoglou A."/>
            <person name="Kouvelis V.N."/>
            <person name="Butt T.M."/>
        </authorList>
    </citation>
    <scope>NUCLEOTIDE SEQUENCE [LARGE SCALE GENOMIC DNA]</scope>
    <source>
        <strain evidence="2 3">4556</strain>
    </source>
</reference>
<gene>
    <name evidence="2" type="ORF">G6M90_00g050150</name>
</gene>
<dbReference type="OrthoDB" id="4935961at2759"/>
<dbReference type="KEGG" id="mbrn:26242463"/>